<accession>A0A5F7ZQS3</accession>
<reference evidence="2" key="2">
    <citation type="submission" date="2019-01" db="EMBL/GenBank/DDBJ databases">
        <authorList>
            <person name="Graves T."/>
            <person name="Eichler E.E."/>
            <person name="Wilson R.K."/>
        </authorList>
    </citation>
    <scope>NUCLEOTIDE SEQUENCE [LARGE SCALE GENOMIC DNA]</scope>
    <source>
        <strain evidence="2">17573</strain>
    </source>
</reference>
<dbReference type="InParanoid" id="A0A5F7ZQS3"/>
<dbReference type="AlphaFoldDB" id="A0A5F7ZQS3"/>
<evidence type="ECO:0000313" key="3">
    <source>
        <dbReference type="Proteomes" id="UP000006718"/>
    </source>
</evidence>
<evidence type="ECO:0000256" key="1">
    <source>
        <dbReference type="SAM" id="Phobius"/>
    </source>
</evidence>
<evidence type="ECO:0000313" key="2">
    <source>
        <dbReference type="Ensembl" id="ENSMMUP00000066985.1"/>
    </source>
</evidence>
<dbReference type="Bgee" id="ENSMMUG00000051239">
    <property type="expression patterns" value="Expressed in olfactory segment of nasal mucosa and 20 other cell types or tissues"/>
</dbReference>
<dbReference type="GeneTree" id="ENSGT00910000148825"/>
<feature type="transmembrane region" description="Helical" evidence="1">
    <location>
        <begin position="49"/>
        <end position="67"/>
    </location>
</feature>
<dbReference type="OMA" id="CHSSWNE"/>
<dbReference type="Ensembl" id="ENSMMUT00000095236.1">
    <property type="protein sequence ID" value="ENSMMUP00000066985.1"/>
    <property type="gene ID" value="ENSMMUG00000051239.1"/>
</dbReference>
<name>A0A5F7ZQS3_MACMU</name>
<keyword evidence="1" id="KW-1133">Transmembrane helix</keyword>
<reference evidence="2" key="3">
    <citation type="submission" date="2025-08" db="UniProtKB">
        <authorList>
            <consortium name="Ensembl"/>
        </authorList>
    </citation>
    <scope>IDENTIFICATION</scope>
    <source>
        <strain evidence="2">17573</strain>
    </source>
</reference>
<reference evidence="2" key="4">
    <citation type="submission" date="2025-09" db="UniProtKB">
        <authorList>
            <consortium name="Ensembl"/>
        </authorList>
    </citation>
    <scope>IDENTIFICATION</scope>
    <source>
        <strain evidence="2">17573</strain>
    </source>
</reference>
<reference evidence="3" key="1">
    <citation type="journal article" date="2007" name="Science">
        <title>Evolutionary and biomedical insights from the rhesus macaque genome.</title>
        <authorList>
            <person name="Gibbs R.A."/>
            <person name="Rogers J."/>
            <person name="Katze M.G."/>
            <person name="Bumgarner R."/>
            <person name="Weinstock G.M."/>
            <person name="Mardis E.R."/>
            <person name="Remington K.A."/>
            <person name="Strausberg R.L."/>
            <person name="Venter J.C."/>
            <person name="Wilson R.K."/>
            <person name="Batzer M.A."/>
            <person name="Bustamante C.D."/>
            <person name="Eichler E.E."/>
            <person name="Hahn M.W."/>
            <person name="Hardison R.C."/>
            <person name="Makova K.D."/>
            <person name="Miller W."/>
            <person name="Milosavljevic A."/>
            <person name="Palermo R.E."/>
            <person name="Siepel A."/>
            <person name="Sikela J.M."/>
            <person name="Attaway T."/>
            <person name="Bell S."/>
            <person name="Bernard K.E."/>
            <person name="Buhay C.J."/>
            <person name="Chandrabose M.N."/>
            <person name="Dao M."/>
            <person name="Davis C."/>
            <person name="Delehaunty K.D."/>
            <person name="Ding Y."/>
            <person name="Dinh H.H."/>
            <person name="Dugan-Rocha S."/>
            <person name="Fulton L.A."/>
            <person name="Gabisi R.A."/>
            <person name="Garner T.T."/>
            <person name="Godfrey J."/>
            <person name="Hawes A.C."/>
            <person name="Hernandez J."/>
            <person name="Hines S."/>
            <person name="Holder M."/>
            <person name="Hume J."/>
            <person name="Jhangiani S.N."/>
            <person name="Joshi V."/>
            <person name="Khan Z.M."/>
            <person name="Kirkness E.F."/>
            <person name="Cree A."/>
            <person name="Fowler R.G."/>
            <person name="Lee S."/>
            <person name="Lewis L.R."/>
            <person name="Li Z."/>
            <person name="Liu Y.-S."/>
            <person name="Moore S.M."/>
            <person name="Muzny D."/>
            <person name="Nazareth L.V."/>
            <person name="Ngo D.N."/>
            <person name="Okwuonu G.O."/>
            <person name="Pai G."/>
            <person name="Parker D."/>
            <person name="Paul H.A."/>
            <person name="Pfannkoch C."/>
            <person name="Pohl C.S."/>
            <person name="Rogers Y.-H.C."/>
            <person name="Ruiz S.J."/>
            <person name="Sabo A."/>
            <person name="Santibanez J."/>
            <person name="Schneider B.W."/>
            <person name="Smith S.M."/>
            <person name="Sodergren E."/>
            <person name="Svatek A.F."/>
            <person name="Utterback T.R."/>
            <person name="Vattathil S."/>
            <person name="Warren W."/>
            <person name="White C.S."/>
            <person name="Chinwalla A.T."/>
            <person name="Feng Y."/>
            <person name="Halpern A.L."/>
            <person name="Hillier L.W."/>
            <person name="Huang X."/>
            <person name="Minx P."/>
            <person name="Nelson J.O."/>
            <person name="Pepin K.H."/>
            <person name="Qin X."/>
            <person name="Sutton G.G."/>
            <person name="Venter E."/>
            <person name="Walenz B.P."/>
            <person name="Wallis J.W."/>
            <person name="Worley K.C."/>
            <person name="Yang S.-P."/>
            <person name="Jones S.M."/>
            <person name="Marra M.A."/>
            <person name="Rocchi M."/>
            <person name="Schein J.E."/>
            <person name="Baertsch R."/>
            <person name="Clarke L."/>
            <person name="Csuros M."/>
            <person name="Glasscock J."/>
            <person name="Harris R.A."/>
            <person name="Havlak P."/>
            <person name="Jackson A.R."/>
            <person name="Jiang H."/>
            <person name="Liu Y."/>
            <person name="Messina D.N."/>
            <person name="Shen Y."/>
            <person name="Song H.X.-Z."/>
            <person name="Wylie T."/>
            <person name="Zhang L."/>
            <person name="Birney E."/>
            <person name="Han K."/>
            <person name="Konkel M.K."/>
            <person name="Lee J."/>
            <person name="Smit A.F.A."/>
            <person name="Ullmer B."/>
            <person name="Wang H."/>
            <person name="Xing J."/>
            <person name="Burhans R."/>
            <person name="Cheng Z."/>
            <person name="Karro J.E."/>
            <person name="Ma J."/>
            <person name="Raney B."/>
            <person name="She X."/>
            <person name="Cox M.J."/>
            <person name="Demuth J.P."/>
            <person name="Dumas L.J."/>
            <person name="Han S.-G."/>
            <person name="Hopkins J."/>
            <person name="Karimpour-Fard A."/>
            <person name="Kim Y.H."/>
            <person name="Pollack J.R."/>
            <person name="Vinar T."/>
            <person name="Addo-Quaye C."/>
            <person name="Degenhardt J."/>
            <person name="Denby A."/>
            <person name="Hubisz M.J."/>
            <person name="Indap A."/>
            <person name="Kosiol C."/>
            <person name="Lahn B.T."/>
            <person name="Lawson H.A."/>
            <person name="Marklein A."/>
            <person name="Nielsen R."/>
            <person name="Vallender E.J."/>
            <person name="Clark A.G."/>
            <person name="Ferguson B."/>
            <person name="Hernandez R.D."/>
            <person name="Hirani K."/>
            <person name="Kehrer-Sawatzki H."/>
            <person name="Kolb J."/>
            <person name="Patil S."/>
            <person name="Pu L.-L."/>
            <person name="Ren Y."/>
            <person name="Smith D.G."/>
            <person name="Wheeler D.A."/>
            <person name="Schenck I."/>
            <person name="Ball E.V."/>
            <person name="Chen R."/>
            <person name="Cooper D.N."/>
            <person name="Giardine B."/>
            <person name="Hsu F."/>
            <person name="Kent W.J."/>
            <person name="Lesk A."/>
            <person name="Nelson D.L."/>
            <person name="O'brien W.E."/>
            <person name="Pruefer K."/>
            <person name="Stenson P.D."/>
            <person name="Wallace J.C."/>
            <person name="Ke H."/>
            <person name="Liu X.-M."/>
            <person name="Wang P."/>
            <person name="Xiang A.P."/>
            <person name="Yang F."/>
            <person name="Barber G.P."/>
            <person name="Haussler D."/>
            <person name="Karolchik D."/>
            <person name="Kern A.D."/>
            <person name="Kuhn R.M."/>
            <person name="Smith K.E."/>
            <person name="Zwieg A.S."/>
        </authorList>
    </citation>
    <scope>NUCLEOTIDE SEQUENCE [LARGE SCALE GENOMIC DNA]</scope>
    <source>
        <strain evidence="3">17573</strain>
    </source>
</reference>
<keyword evidence="1" id="KW-0812">Transmembrane</keyword>
<sequence length="120" mass="13189">MLAKKSCCSPTSRGQLLSSVHILFCHSSWNEGGFVFPLPLTSRSGLKPGVALCSFLPMPWFVLWFWASYIRVPRAELLIFLSPRAMPSLQSLLVFPHPHFQPKSQERAGATLSAGISSGS</sequence>
<dbReference type="VEuPathDB" id="HostDB:ENSMMUG00000051239"/>
<keyword evidence="1" id="KW-0472">Membrane</keyword>
<protein>
    <submittedName>
        <fullName evidence="2">Uncharacterized protein</fullName>
    </submittedName>
</protein>
<proteinExistence type="predicted"/>
<organism evidence="2 3">
    <name type="scientific">Macaca mulatta</name>
    <name type="common">Rhesus macaque</name>
    <dbReference type="NCBI Taxonomy" id="9544"/>
    <lineage>
        <taxon>Eukaryota</taxon>
        <taxon>Metazoa</taxon>
        <taxon>Chordata</taxon>
        <taxon>Craniata</taxon>
        <taxon>Vertebrata</taxon>
        <taxon>Euteleostomi</taxon>
        <taxon>Mammalia</taxon>
        <taxon>Eutheria</taxon>
        <taxon>Euarchontoglires</taxon>
        <taxon>Primates</taxon>
        <taxon>Haplorrhini</taxon>
        <taxon>Catarrhini</taxon>
        <taxon>Cercopithecidae</taxon>
        <taxon>Cercopithecinae</taxon>
        <taxon>Macaca</taxon>
    </lineage>
</organism>
<keyword evidence="3" id="KW-1185">Reference proteome</keyword>
<dbReference type="Proteomes" id="UP000006718">
    <property type="component" value="Chromosome 7"/>
</dbReference>